<name>A0AA39JBL9_9AGAR</name>
<organism evidence="3 4">
    <name type="scientific">Armillaria borealis</name>
    <dbReference type="NCBI Taxonomy" id="47425"/>
    <lineage>
        <taxon>Eukaryota</taxon>
        <taxon>Fungi</taxon>
        <taxon>Dikarya</taxon>
        <taxon>Basidiomycota</taxon>
        <taxon>Agaricomycotina</taxon>
        <taxon>Agaricomycetes</taxon>
        <taxon>Agaricomycetidae</taxon>
        <taxon>Agaricales</taxon>
        <taxon>Marasmiineae</taxon>
        <taxon>Physalacriaceae</taxon>
        <taxon>Armillaria</taxon>
    </lineage>
</organism>
<dbReference type="Gene3D" id="3.40.50.300">
    <property type="entry name" value="P-loop containing nucleotide triphosphate hydrolases"/>
    <property type="match status" value="1"/>
</dbReference>
<comment type="caution">
    <text evidence="3">The sequence shown here is derived from an EMBL/GenBank/DDBJ whole genome shotgun (WGS) entry which is preliminary data.</text>
</comment>
<keyword evidence="1" id="KW-0378">Hydrolase</keyword>
<dbReference type="GO" id="GO:0043139">
    <property type="term" value="F:5'-3' DNA helicase activity"/>
    <property type="evidence" value="ECO:0007669"/>
    <property type="project" value="UniProtKB-EC"/>
</dbReference>
<dbReference type="EMBL" id="JAUEPT010000037">
    <property type="protein sequence ID" value="KAK0439628.1"/>
    <property type="molecule type" value="Genomic_DNA"/>
</dbReference>
<dbReference type="PANTHER" id="PTHR47642:SF5">
    <property type="entry name" value="ATP-DEPENDENT DNA HELICASE"/>
    <property type="match status" value="1"/>
</dbReference>
<dbReference type="AlphaFoldDB" id="A0AA39JBL9"/>
<dbReference type="GO" id="GO:0000723">
    <property type="term" value="P:telomere maintenance"/>
    <property type="evidence" value="ECO:0007669"/>
    <property type="project" value="InterPro"/>
</dbReference>
<evidence type="ECO:0000313" key="4">
    <source>
        <dbReference type="Proteomes" id="UP001175226"/>
    </source>
</evidence>
<evidence type="ECO:0000259" key="2">
    <source>
        <dbReference type="Pfam" id="PF05970"/>
    </source>
</evidence>
<dbReference type="GO" id="GO:0005524">
    <property type="term" value="F:ATP binding"/>
    <property type="evidence" value="ECO:0007669"/>
    <property type="project" value="UniProtKB-KW"/>
</dbReference>
<dbReference type="Pfam" id="PF05970">
    <property type="entry name" value="PIF1"/>
    <property type="match status" value="1"/>
</dbReference>
<keyword evidence="1" id="KW-0233">DNA recombination</keyword>
<feature type="domain" description="DNA helicase Pif1-like DEAD-box helicase" evidence="2">
    <location>
        <begin position="55"/>
        <end position="150"/>
    </location>
</feature>
<dbReference type="InterPro" id="IPR027417">
    <property type="entry name" value="P-loop_NTPase"/>
</dbReference>
<dbReference type="GO" id="GO:0006310">
    <property type="term" value="P:DNA recombination"/>
    <property type="evidence" value="ECO:0007669"/>
    <property type="project" value="UniProtKB-KW"/>
</dbReference>
<comment type="catalytic activity">
    <reaction evidence="1">
        <text>ATP + H2O = ADP + phosphate + H(+)</text>
        <dbReference type="Rhea" id="RHEA:13065"/>
        <dbReference type="ChEBI" id="CHEBI:15377"/>
        <dbReference type="ChEBI" id="CHEBI:15378"/>
        <dbReference type="ChEBI" id="CHEBI:30616"/>
        <dbReference type="ChEBI" id="CHEBI:43474"/>
        <dbReference type="ChEBI" id="CHEBI:456216"/>
        <dbReference type="EC" id="5.6.2.3"/>
    </reaction>
</comment>
<dbReference type="Proteomes" id="UP001175226">
    <property type="component" value="Unassembled WGS sequence"/>
</dbReference>
<comment type="cofactor">
    <cofactor evidence="1">
        <name>Mg(2+)</name>
        <dbReference type="ChEBI" id="CHEBI:18420"/>
    </cofactor>
</comment>
<dbReference type="InterPro" id="IPR051055">
    <property type="entry name" value="PIF1_helicase"/>
</dbReference>
<feature type="non-terminal residue" evidence="3">
    <location>
        <position position="151"/>
    </location>
</feature>
<sequence>MTEPGGSRDAQQKKCQSDRNRPLLQLLNEEQCRTHDIIECHLKAFLAGKKPKLLHMLVQGQGGTGKMVLINTISETFLYYDCKELLAITATSGVAASLISGQTLHSFGGIPIHPGKGDDWYSKASKDTVKKRKRNIEGKQYLEVDECSMMT</sequence>
<proteinExistence type="inferred from homology"/>
<dbReference type="PANTHER" id="PTHR47642">
    <property type="entry name" value="ATP-DEPENDENT DNA HELICASE"/>
    <property type="match status" value="1"/>
</dbReference>
<keyword evidence="4" id="KW-1185">Reference proteome</keyword>
<gene>
    <name evidence="3" type="ORF">EV421DRAFT_1713295</name>
</gene>
<dbReference type="GO" id="GO:0016787">
    <property type="term" value="F:hydrolase activity"/>
    <property type="evidence" value="ECO:0007669"/>
    <property type="project" value="UniProtKB-KW"/>
</dbReference>
<keyword evidence="1" id="KW-0547">Nucleotide-binding</keyword>
<dbReference type="InterPro" id="IPR010285">
    <property type="entry name" value="DNA_helicase_pif1-like_DEAD"/>
</dbReference>
<comment type="similarity">
    <text evidence="1">Belongs to the helicase family.</text>
</comment>
<protein>
    <recommendedName>
        <fullName evidence="1">ATP-dependent DNA helicase</fullName>
        <ecNumber evidence="1">5.6.2.3</ecNumber>
    </recommendedName>
</protein>
<dbReference type="EC" id="5.6.2.3" evidence="1"/>
<reference evidence="3" key="1">
    <citation type="submission" date="2023-06" db="EMBL/GenBank/DDBJ databases">
        <authorList>
            <consortium name="Lawrence Berkeley National Laboratory"/>
            <person name="Ahrendt S."/>
            <person name="Sahu N."/>
            <person name="Indic B."/>
            <person name="Wong-Bajracharya J."/>
            <person name="Merenyi Z."/>
            <person name="Ke H.-M."/>
            <person name="Monk M."/>
            <person name="Kocsube S."/>
            <person name="Drula E."/>
            <person name="Lipzen A."/>
            <person name="Balint B."/>
            <person name="Henrissat B."/>
            <person name="Andreopoulos B."/>
            <person name="Martin F.M."/>
            <person name="Harder C.B."/>
            <person name="Rigling D."/>
            <person name="Ford K.L."/>
            <person name="Foster G.D."/>
            <person name="Pangilinan J."/>
            <person name="Papanicolaou A."/>
            <person name="Barry K."/>
            <person name="LaButti K."/>
            <person name="Viragh M."/>
            <person name="Koriabine M."/>
            <person name="Yan M."/>
            <person name="Riley R."/>
            <person name="Champramary S."/>
            <person name="Plett K.L."/>
            <person name="Tsai I.J."/>
            <person name="Slot J."/>
            <person name="Sipos G."/>
            <person name="Plett J."/>
            <person name="Nagy L.G."/>
            <person name="Grigoriev I.V."/>
        </authorList>
    </citation>
    <scope>NUCLEOTIDE SEQUENCE</scope>
    <source>
        <strain evidence="3">FPL87.14</strain>
    </source>
</reference>
<dbReference type="GO" id="GO:0006281">
    <property type="term" value="P:DNA repair"/>
    <property type="evidence" value="ECO:0007669"/>
    <property type="project" value="UniProtKB-KW"/>
</dbReference>
<evidence type="ECO:0000313" key="3">
    <source>
        <dbReference type="EMBL" id="KAK0439628.1"/>
    </source>
</evidence>
<keyword evidence="1" id="KW-0227">DNA damage</keyword>
<keyword evidence="1" id="KW-0234">DNA repair</keyword>
<evidence type="ECO:0000256" key="1">
    <source>
        <dbReference type="RuleBase" id="RU363044"/>
    </source>
</evidence>
<accession>A0AA39JBL9</accession>
<keyword evidence="1" id="KW-0067">ATP-binding</keyword>
<keyword evidence="1" id="KW-0347">Helicase</keyword>